<dbReference type="Gene3D" id="3.30.1330.20">
    <property type="entry name" value="Tubulin/FtsZ, C-terminal domain"/>
    <property type="match status" value="1"/>
</dbReference>
<organism evidence="3 4">
    <name type="scientific">Cymbomonas tetramitiformis</name>
    <dbReference type="NCBI Taxonomy" id="36881"/>
    <lineage>
        <taxon>Eukaryota</taxon>
        <taxon>Viridiplantae</taxon>
        <taxon>Chlorophyta</taxon>
        <taxon>Pyramimonadophyceae</taxon>
        <taxon>Pyramimonadales</taxon>
        <taxon>Pyramimonadaceae</taxon>
        <taxon>Cymbomonas</taxon>
    </lineage>
</organism>
<proteinExistence type="predicted"/>
<dbReference type="Proteomes" id="UP001190700">
    <property type="component" value="Unassembled WGS sequence"/>
</dbReference>
<keyword evidence="4" id="KW-1185">Reference proteome</keyword>
<dbReference type="InterPro" id="IPR011719">
    <property type="entry name" value="CHP02058"/>
</dbReference>
<gene>
    <name evidence="3" type="ORF">CYMTET_12867</name>
</gene>
<accession>A0AAE0GJ74</accession>
<name>A0AAE0GJ74_9CHLO</name>
<dbReference type="PANTHER" id="PTHR34784:SF1">
    <property type="entry name" value="50S RIBOSOMAL PROTEIN L34"/>
    <property type="match status" value="1"/>
</dbReference>
<dbReference type="Pfam" id="PF09585">
    <property type="entry name" value="Lin0512_fam"/>
    <property type="match status" value="1"/>
</dbReference>
<evidence type="ECO:0000256" key="1">
    <source>
        <dbReference type="ARBA" id="ARBA00022741"/>
    </source>
</evidence>
<dbReference type="EMBL" id="LGRX02005049">
    <property type="protein sequence ID" value="KAK3279239.1"/>
    <property type="molecule type" value="Genomic_DNA"/>
</dbReference>
<keyword evidence="1" id="KW-0547">Nucleotide-binding</keyword>
<comment type="caution">
    <text evidence="3">The sequence shown here is derived from an EMBL/GenBank/DDBJ whole genome shotgun (WGS) entry which is preliminary data.</text>
</comment>
<dbReference type="AlphaFoldDB" id="A0AAE0GJ74"/>
<protein>
    <submittedName>
        <fullName evidence="3">Uncharacterized protein</fullName>
    </submittedName>
</protein>
<evidence type="ECO:0000313" key="4">
    <source>
        <dbReference type="Proteomes" id="UP001190700"/>
    </source>
</evidence>
<dbReference type="NCBIfam" id="TIGR02058">
    <property type="entry name" value="lin0512_fam"/>
    <property type="match status" value="1"/>
</dbReference>
<evidence type="ECO:0000256" key="2">
    <source>
        <dbReference type="ARBA" id="ARBA00023134"/>
    </source>
</evidence>
<sequence>MPCRGHSTKTEEPFWSEEWKKAGLKATQAPSTSVMQKVLFIETGMGCDQHGSREEHGATKAAIRACRNAIEFNSIPCIQDIVPGGRAGMKIHLKLGIPEEANGVDLDQVRAVFPYGQLLPIEVVNGGLTFQSGRVVEQLGDEKDLAVIVLACVTVGY</sequence>
<dbReference type="GO" id="GO:0005525">
    <property type="term" value="F:GTP binding"/>
    <property type="evidence" value="ECO:0007669"/>
    <property type="project" value="UniProtKB-KW"/>
</dbReference>
<dbReference type="PANTHER" id="PTHR34784">
    <property type="entry name" value="50S RIBOSOMAL PROTEIN L34"/>
    <property type="match status" value="1"/>
</dbReference>
<reference evidence="3 4" key="1">
    <citation type="journal article" date="2015" name="Genome Biol. Evol.">
        <title>Comparative Genomics of a Bacterivorous Green Alga Reveals Evolutionary Causalities and Consequences of Phago-Mixotrophic Mode of Nutrition.</title>
        <authorList>
            <person name="Burns J.A."/>
            <person name="Paasch A."/>
            <person name="Narechania A."/>
            <person name="Kim E."/>
        </authorList>
    </citation>
    <scope>NUCLEOTIDE SEQUENCE [LARGE SCALE GENOMIC DNA]</scope>
    <source>
        <strain evidence="3 4">PLY_AMNH</strain>
    </source>
</reference>
<keyword evidence="2" id="KW-0342">GTP-binding</keyword>
<dbReference type="InterPro" id="IPR037103">
    <property type="entry name" value="Tubulin/FtsZ-like_C"/>
</dbReference>
<evidence type="ECO:0000313" key="3">
    <source>
        <dbReference type="EMBL" id="KAK3279239.1"/>
    </source>
</evidence>